<gene>
    <name evidence="1" type="ORF">CDEST_08036</name>
</gene>
<organism evidence="1 2">
    <name type="scientific">Colletotrichum destructivum</name>
    <dbReference type="NCBI Taxonomy" id="34406"/>
    <lineage>
        <taxon>Eukaryota</taxon>
        <taxon>Fungi</taxon>
        <taxon>Dikarya</taxon>
        <taxon>Ascomycota</taxon>
        <taxon>Pezizomycotina</taxon>
        <taxon>Sordariomycetes</taxon>
        <taxon>Hypocreomycetidae</taxon>
        <taxon>Glomerellales</taxon>
        <taxon>Glomerellaceae</taxon>
        <taxon>Colletotrichum</taxon>
        <taxon>Colletotrichum destructivum species complex</taxon>
    </lineage>
</organism>
<proteinExistence type="predicted"/>
<sequence>MSSCYYLVIFYLYLNRFAIRSTPTLKRPRGVHILEGGASRENSSPASQQLRQWLFPLFPSSQHHLLMIPLGHSWRYARRRRFSRPSRSGRFRSCQVIDFWIKSRTGRAWSTRELLVRLRSKGGWDC</sequence>
<dbReference type="EMBL" id="CP137309">
    <property type="protein sequence ID" value="WQF83022.1"/>
    <property type="molecule type" value="Genomic_DNA"/>
</dbReference>
<reference evidence="2" key="1">
    <citation type="journal article" date="2023" name="bioRxiv">
        <title>Complete genome of the Medicago anthracnose fungus, Colletotrichum destructivum, reveals a mini-chromosome-like region within a core chromosome.</title>
        <authorList>
            <person name="Lapalu N."/>
            <person name="Simon A."/>
            <person name="Lu A."/>
            <person name="Plaumann P.-L."/>
            <person name="Amselem J."/>
            <person name="Pigne S."/>
            <person name="Auger A."/>
            <person name="Koch C."/>
            <person name="Dallery J.-F."/>
            <person name="O'Connell R.J."/>
        </authorList>
    </citation>
    <scope>NUCLEOTIDE SEQUENCE [LARGE SCALE GENOMIC DNA]</scope>
    <source>
        <strain evidence="2">CBS 520.97</strain>
    </source>
</reference>
<dbReference type="RefSeq" id="XP_062780246.1">
    <property type="nucleotide sequence ID" value="XM_062924195.1"/>
</dbReference>
<dbReference type="GeneID" id="87944539"/>
<dbReference type="KEGG" id="cdet:87944539"/>
<evidence type="ECO:0000313" key="1">
    <source>
        <dbReference type="EMBL" id="WQF83022.1"/>
    </source>
</evidence>
<dbReference type="AlphaFoldDB" id="A0AAX4IHW2"/>
<protein>
    <submittedName>
        <fullName evidence="1">Uncharacterized protein</fullName>
    </submittedName>
</protein>
<dbReference type="Proteomes" id="UP001322277">
    <property type="component" value="Chromosome 5"/>
</dbReference>
<name>A0AAX4IHW2_9PEZI</name>
<accession>A0AAX4IHW2</accession>
<keyword evidence="2" id="KW-1185">Reference proteome</keyword>
<evidence type="ECO:0000313" key="2">
    <source>
        <dbReference type="Proteomes" id="UP001322277"/>
    </source>
</evidence>